<sequence length="134" mass="14920">MHRTRRRRRGCASGRSRVFTLVELPAVSKRGGRAFTLVELLVVVAIIALLVTILMPALRRALLLTRTAICASNLHQIAVGVSTYQADHDMDEPWLFTNGTADNPNETRDEYQYPHLPGNPAIALVEWGHYVTTA</sequence>
<dbReference type="InterPro" id="IPR045584">
    <property type="entry name" value="Pilin-like"/>
</dbReference>
<evidence type="ECO:0000256" key="1">
    <source>
        <dbReference type="ARBA" id="ARBA00022481"/>
    </source>
</evidence>
<dbReference type="InterPro" id="IPR000983">
    <property type="entry name" value="Bac_GSPG_pilin"/>
</dbReference>
<dbReference type="GO" id="GO:0015627">
    <property type="term" value="C:type II protein secretion system complex"/>
    <property type="evidence" value="ECO:0007669"/>
    <property type="project" value="InterPro"/>
</dbReference>
<dbReference type="NCBIfam" id="TIGR02532">
    <property type="entry name" value="IV_pilin_GFxxxE"/>
    <property type="match status" value="1"/>
</dbReference>
<feature type="non-terminal residue" evidence="3">
    <location>
        <position position="134"/>
    </location>
</feature>
<evidence type="ECO:0008006" key="4">
    <source>
        <dbReference type="Google" id="ProtNLM"/>
    </source>
</evidence>
<keyword evidence="2" id="KW-0472">Membrane</keyword>
<dbReference type="SUPFAM" id="SSF54523">
    <property type="entry name" value="Pili subunits"/>
    <property type="match status" value="1"/>
</dbReference>
<dbReference type="Pfam" id="PF07963">
    <property type="entry name" value="N_methyl"/>
    <property type="match status" value="1"/>
</dbReference>
<dbReference type="InterPro" id="IPR012902">
    <property type="entry name" value="N_methyl_site"/>
</dbReference>
<feature type="transmembrane region" description="Helical" evidence="2">
    <location>
        <begin position="37"/>
        <end position="58"/>
    </location>
</feature>
<dbReference type="PANTHER" id="PTHR30093">
    <property type="entry name" value="GENERAL SECRETION PATHWAY PROTEIN G"/>
    <property type="match status" value="1"/>
</dbReference>
<reference evidence="3" key="1">
    <citation type="journal article" date="2015" name="Nature">
        <title>Complex archaea that bridge the gap between prokaryotes and eukaryotes.</title>
        <authorList>
            <person name="Spang A."/>
            <person name="Saw J.H."/>
            <person name="Jorgensen S.L."/>
            <person name="Zaremba-Niedzwiedzka K."/>
            <person name="Martijn J."/>
            <person name="Lind A.E."/>
            <person name="van Eijk R."/>
            <person name="Schleper C."/>
            <person name="Guy L."/>
            <person name="Ettema T.J."/>
        </authorList>
    </citation>
    <scope>NUCLEOTIDE SEQUENCE</scope>
</reference>
<gene>
    <name evidence="3" type="ORF">LCGC14_2553820</name>
</gene>
<protein>
    <recommendedName>
        <fullName evidence="4">Type II secretion system protein GspG C-terminal domain-containing protein</fullName>
    </recommendedName>
</protein>
<keyword evidence="2" id="KW-0812">Transmembrane</keyword>
<evidence type="ECO:0000256" key="2">
    <source>
        <dbReference type="SAM" id="Phobius"/>
    </source>
</evidence>
<name>A0A0F9BA03_9ZZZZ</name>
<dbReference type="PANTHER" id="PTHR30093:SF2">
    <property type="entry name" value="TYPE II SECRETION SYSTEM PROTEIN H"/>
    <property type="match status" value="1"/>
</dbReference>
<keyword evidence="1" id="KW-0488">Methylation</keyword>
<dbReference type="Gene3D" id="3.30.700.10">
    <property type="entry name" value="Glycoprotein, Type 4 Pilin"/>
    <property type="match status" value="1"/>
</dbReference>
<evidence type="ECO:0000313" key="3">
    <source>
        <dbReference type="EMBL" id="KKL10637.1"/>
    </source>
</evidence>
<dbReference type="EMBL" id="LAZR01041979">
    <property type="protein sequence ID" value="KKL10637.1"/>
    <property type="molecule type" value="Genomic_DNA"/>
</dbReference>
<dbReference type="PRINTS" id="PR00813">
    <property type="entry name" value="BCTERIALGSPG"/>
</dbReference>
<proteinExistence type="predicted"/>
<dbReference type="AlphaFoldDB" id="A0A0F9BA03"/>
<keyword evidence="2" id="KW-1133">Transmembrane helix</keyword>
<organism evidence="3">
    <name type="scientific">marine sediment metagenome</name>
    <dbReference type="NCBI Taxonomy" id="412755"/>
    <lineage>
        <taxon>unclassified sequences</taxon>
        <taxon>metagenomes</taxon>
        <taxon>ecological metagenomes</taxon>
    </lineage>
</organism>
<dbReference type="GO" id="GO:0015628">
    <property type="term" value="P:protein secretion by the type II secretion system"/>
    <property type="evidence" value="ECO:0007669"/>
    <property type="project" value="InterPro"/>
</dbReference>
<accession>A0A0F9BA03</accession>
<comment type="caution">
    <text evidence="3">The sequence shown here is derived from an EMBL/GenBank/DDBJ whole genome shotgun (WGS) entry which is preliminary data.</text>
</comment>